<feature type="non-terminal residue" evidence="5">
    <location>
        <position position="292"/>
    </location>
</feature>
<evidence type="ECO:0000259" key="4">
    <source>
        <dbReference type="Pfam" id="PF00588"/>
    </source>
</evidence>
<dbReference type="PANTHER" id="PTHR43191">
    <property type="entry name" value="RRNA METHYLTRANSFERASE 3"/>
    <property type="match status" value="1"/>
</dbReference>
<reference evidence="5" key="1">
    <citation type="submission" date="2022-03" db="EMBL/GenBank/DDBJ databases">
        <title>Draft genome sequence of Aduncisulcus paluster, a free-living microaerophilic Fornicata.</title>
        <authorList>
            <person name="Yuyama I."/>
            <person name="Kume K."/>
            <person name="Tamura T."/>
            <person name="Inagaki Y."/>
            <person name="Hashimoto T."/>
        </authorList>
    </citation>
    <scope>NUCLEOTIDE SEQUENCE</scope>
    <source>
        <strain evidence="5">NY0171</strain>
    </source>
</reference>
<comment type="caution">
    <text evidence="5">The sequence shown here is derived from an EMBL/GenBank/DDBJ whole genome shotgun (WGS) entry which is preliminary data.</text>
</comment>
<protein>
    <submittedName>
        <fullName evidence="5">Uncharacterized tRNA/rRNA methyltransferase Mb0905</fullName>
    </submittedName>
</protein>
<gene>
    <name evidence="5" type="ORF">ADUPG1_002127</name>
</gene>
<dbReference type="InterPro" id="IPR029028">
    <property type="entry name" value="Alpha/beta_knot_MTases"/>
</dbReference>
<dbReference type="InterPro" id="IPR051259">
    <property type="entry name" value="rRNA_Methyltransferase"/>
</dbReference>
<dbReference type="InterPro" id="IPR024244">
    <property type="entry name" value="DUF2537"/>
</dbReference>
<keyword evidence="1 5" id="KW-0489">Methyltransferase</keyword>
<keyword evidence="6" id="KW-1185">Reference proteome</keyword>
<feature type="domain" description="tRNA/rRNA methyltransferase SpoU type" evidence="4">
    <location>
        <begin position="147"/>
        <end position="215"/>
    </location>
</feature>
<feature type="transmembrane region" description="Helical" evidence="3">
    <location>
        <begin position="256"/>
        <end position="276"/>
    </location>
</feature>
<dbReference type="Pfam" id="PF10801">
    <property type="entry name" value="DUF2537"/>
    <property type="match status" value="1"/>
</dbReference>
<dbReference type="Proteomes" id="UP001057375">
    <property type="component" value="Unassembled WGS sequence"/>
</dbReference>
<dbReference type="SUPFAM" id="SSF55315">
    <property type="entry name" value="L30e-like"/>
    <property type="match status" value="1"/>
</dbReference>
<proteinExistence type="predicted"/>
<dbReference type="SUPFAM" id="SSF75217">
    <property type="entry name" value="alpha/beta knot"/>
    <property type="match status" value="1"/>
</dbReference>
<dbReference type="EMBL" id="BQXS01002295">
    <property type="protein sequence ID" value="GKT31893.1"/>
    <property type="molecule type" value="Genomic_DNA"/>
</dbReference>
<sequence length="292" mass="31305">MLVIDVDNAADPRLDSFRDLNSVDRRPDLPSGKGLVIAEGVLVAQRMLASRFQPFALLGTDRRLAELAADLKPVDVPYYRASAEVMAEVVGFHLNRGVLAASRRPEELSAAELMQSARTVAVLEGVNDHENLGSIFRNAAGMGSLYRLRDNGFRLLAMTPAGDSQALADAIPSLRDEKVALMVGAEGPGLTDVALRASDVRVRIPMANGTDSLNARAMTDSDTPWVEGIVSSMCVAVVVAVGVVVLSLGLVHVHPLWAILLNIVAVGGLSPTLWSWRERPVLRWFVLGIAIG</sequence>
<name>A0ABQ5KH86_9EUKA</name>
<organism evidence="5 6">
    <name type="scientific">Aduncisulcus paluster</name>
    <dbReference type="NCBI Taxonomy" id="2918883"/>
    <lineage>
        <taxon>Eukaryota</taxon>
        <taxon>Metamonada</taxon>
        <taxon>Carpediemonas-like organisms</taxon>
        <taxon>Aduncisulcus</taxon>
    </lineage>
</organism>
<keyword evidence="3" id="KW-0812">Transmembrane</keyword>
<keyword evidence="3" id="KW-1133">Transmembrane helix</keyword>
<evidence type="ECO:0000256" key="1">
    <source>
        <dbReference type="ARBA" id="ARBA00022603"/>
    </source>
</evidence>
<dbReference type="GO" id="GO:0032259">
    <property type="term" value="P:methylation"/>
    <property type="evidence" value="ECO:0007669"/>
    <property type="project" value="UniProtKB-KW"/>
</dbReference>
<keyword evidence="3" id="KW-0472">Membrane</keyword>
<dbReference type="GO" id="GO:0008168">
    <property type="term" value="F:methyltransferase activity"/>
    <property type="evidence" value="ECO:0007669"/>
    <property type="project" value="UniProtKB-KW"/>
</dbReference>
<dbReference type="Gene3D" id="3.40.1280.10">
    <property type="match status" value="1"/>
</dbReference>
<dbReference type="Pfam" id="PF00588">
    <property type="entry name" value="SpoU_methylase"/>
    <property type="match status" value="1"/>
</dbReference>
<dbReference type="InterPro" id="IPR001537">
    <property type="entry name" value="SpoU_MeTrfase"/>
</dbReference>
<evidence type="ECO:0000256" key="2">
    <source>
        <dbReference type="ARBA" id="ARBA00022679"/>
    </source>
</evidence>
<evidence type="ECO:0000313" key="6">
    <source>
        <dbReference type="Proteomes" id="UP001057375"/>
    </source>
</evidence>
<keyword evidence="2" id="KW-0808">Transferase</keyword>
<feature type="transmembrane region" description="Helical" evidence="3">
    <location>
        <begin position="225"/>
        <end position="250"/>
    </location>
</feature>
<dbReference type="InterPro" id="IPR029064">
    <property type="entry name" value="Ribosomal_eL30-like_sf"/>
</dbReference>
<accession>A0ABQ5KH86</accession>
<evidence type="ECO:0000256" key="3">
    <source>
        <dbReference type="SAM" id="Phobius"/>
    </source>
</evidence>
<dbReference type="InterPro" id="IPR029026">
    <property type="entry name" value="tRNA_m1G_MTases_N"/>
</dbReference>
<evidence type="ECO:0000313" key="5">
    <source>
        <dbReference type="EMBL" id="GKT31893.1"/>
    </source>
</evidence>
<dbReference type="PANTHER" id="PTHR43191:SF12">
    <property type="entry name" value="RRNA METHYLASE"/>
    <property type="match status" value="1"/>
</dbReference>